<dbReference type="GO" id="GO:0007064">
    <property type="term" value="P:mitotic sister chromatid cohesion"/>
    <property type="evidence" value="ECO:0007669"/>
    <property type="project" value="TreeGrafter"/>
</dbReference>
<dbReference type="InParanoid" id="A0A316YP52"/>
<dbReference type="Pfam" id="PF00583">
    <property type="entry name" value="Acetyltransf_1"/>
    <property type="match status" value="1"/>
</dbReference>
<dbReference type="EMBL" id="KZ819636">
    <property type="protein sequence ID" value="PWN90932.1"/>
    <property type="molecule type" value="Genomic_DNA"/>
</dbReference>
<feature type="domain" description="N-acetyltransferase" evidence="4">
    <location>
        <begin position="39"/>
        <end position="233"/>
    </location>
</feature>
<dbReference type="SUPFAM" id="SSF55729">
    <property type="entry name" value="Acyl-CoA N-acyltransferases (Nat)"/>
    <property type="match status" value="1"/>
</dbReference>
<dbReference type="RefSeq" id="XP_025378130.1">
    <property type="nucleotide sequence ID" value="XM_025524443.1"/>
</dbReference>
<name>A0A316YP52_9BASI</name>
<dbReference type="Gene3D" id="3.40.630.30">
    <property type="match status" value="2"/>
</dbReference>
<evidence type="ECO:0000259" key="4">
    <source>
        <dbReference type="PROSITE" id="PS51186"/>
    </source>
</evidence>
<organism evidence="5 6">
    <name type="scientific">Acaromyces ingoldii</name>
    <dbReference type="NCBI Taxonomy" id="215250"/>
    <lineage>
        <taxon>Eukaryota</taxon>
        <taxon>Fungi</taxon>
        <taxon>Dikarya</taxon>
        <taxon>Basidiomycota</taxon>
        <taxon>Ustilaginomycotina</taxon>
        <taxon>Exobasidiomycetes</taxon>
        <taxon>Exobasidiales</taxon>
        <taxon>Cryptobasidiaceae</taxon>
        <taxon>Acaromyces</taxon>
    </lineage>
</organism>
<evidence type="ECO:0000313" key="6">
    <source>
        <dbReference type="Proteomes" id="UP000245768"/>
    </source>
</evidence>
<sequence length="233" mass="26354">MAMTDTRPGVPVPVPAPAPPRTYAPRTAVPIRAGMPRRIDIADVTPNNVGQLRKLNSVLFPVRFSERWYKDVLEAQVADVSKFALFNDIPVGNVCCRFERLENKDEAKLYIMTLGCLAPYRRIGIASKLLEHVLEHGGPGKTVTFHDNSDKAKGDEKAAQGASAKKGQAKKDEDKKKKGEERRIVAVYLHVQTDNDEAKLFYEKHGFKEVERLDEYYHRGIEPRSAWVLEKRQ</sequence>
<proteinExistence type="predicted"/>
<dbReference type="InterPro" id="IPR051556">
    <property type="entry name" value="N-term/lysine_N-AcTrnsfr"/>
</dbReference>
<feature type="compositionally biased region" description="Basic and acidic residues" evidence="3">
    <location>
        <begin position="169"/>
        <end position="179"/>
    </location>
</feature>
<feature type="region of interest" description="Disordered" evidence="3">
    <location>
        <begin position="1"/>
        <end position="23"/>
    </location>
</feature>
<keyword evidence="2 5" id="KW-0012">Acyltransferase</keyword>
<keyword evidence="6" id="KW-1185">Reference proteome</keyword>
<feature type="region of interest" description="Disordered" evidence="3">
    <location>
        <begin position="141"/>
        <end position="179"/>
    </location>
</feature>
<dbReference type="GeneID" id="37046359"/>
<accession>A0A316YP52</accession>
<dbReference type="Proteomes" id="UP000245768">
    <property type="component" value="Unassembled WGS sequence"/>
</dbReference>
<feature type="compositionally biased region" description="Basic and acidic residues" evidence="3">
    <location>
        <begin position="147"/>
        <end position="158"/>
    </location>
</feature>
<dbReference type="PROSITE" id="PS51186">
    <property type="entry name" value="GNAT"/>
    <property type="match status" value="1"/>
</dbReference>
<dbReference type="PANTHER" id="PTHR42919">
    <property type="entry name" value="N-ALPHA-ACETYLTRANSFERASE"/>
    <property type="match status" value="1"/>
</dbReference>
<evidence type="ECO:0000256" key="3">
    <source>
        <dbReference type="SAM" id="MobiDB-lite"/>
    </source>
</evidence>
<evidence type="ECO:0000256" key="2">
    <source>
        <dbReference type="ARBA" id="ARBA00023315"/>
    </source>
</evidence>
<dbReference type="InterPro" id="IPR016181">
    <property type="entry name" value="Acyl_CoA_acyltransferase"/>
</dbReference>
<keyword evidence="1 5" id="KW-0808">Transferase</keyword>
<dbReference type="AlphaFoldDB" id="A0A316YP52"/>
<dbReference type="PANTHER" id="PTHR42919:SF8">
    <property type="entry name" value="N-ALPHA-ACETYLTRANSFERASE 50"/>
    <property type="match status" value="1"/>
</dbReference>
<dbReference type="InterPro" id="IPR000182">
    <property type="entry name" value="GNAT_dom"/>
</dbReference>
<dbReference type="GO" id="GO:0016747">
    <property type="term" value="F:acyltransferase activity, transferring groups other than amino-acyl groups"/>
    <property type="evidence" value="ECO:0007669"/>
    <property type="project" value="InterPro"/>
</dbReference>
<evidence type="ECO:0000313" key="5">
    <source>
        <dbReference type="EMBL" id="PWN90932.1"/>
    </source>
</evidence>
<reference evidence="5 6" key="1">
    <citation type="journal article" date="2018" name="Mol. Biol. Evol.">
        <title>Broad Genomic Sampling Reveals a Smut Pathogenic Ancestry of the Fungal Clade Ustilaginomycotina.</title>
        <authorList>
            <person name="Kijpornyongpan T."/>
            <person name="Mondo S.J."/>
            <person name="Barry K."/>
            <person name="Sandor L."/>
            <person name="Lee J."/>
            <person name="Lipzen A."/>
            <person name="Pangilinan J."/>
            <person name="LaButti K."/>
            <person name="Hainaut M."/>
            <person name="Henrissat B."/>
            <person name="Grigoriev I.V."/>
            <person name="Spatafora J.W."/>
            <person name="Aime M.C."/>
        </authorList>
    </citation>
    <scope>NUCLEOTIDE SEQUENCE [LARGE SCALE GENOMIC DNA]</scope>
    <source>
        <strain evidence="5 6">MCA 4198</strain>
    </source>
</reference>
<feature type="compositionally biased region" description="Pro residues" evidence="3">
    <location>
        <begin position="10"/>
        <end position="22"/>
    </location>
</feature>
<dbReference type="GO" id="GO:0031415">
    <property type="term" value="C:NatA complex"/>
    <property type="evidence" value="ECO:0007669"/>
    <property type="project" value="TreeGrafter"/>
</dbReference>
<gene>
    <name evidence="5" type="ORF">FA10DRAFT_294521</name>
</gene>
<protein>
    <submittedName>
        <fullName evidence="5">Acyl-CoA N-acyltransferase</fullName>
    </submittedName>
</protein>
<dbReference type="CDD" id="cd04301">
    <property type="entry name" value="NAT_SF"/>
    <property type="match status" value="1"/>
</dbReference>
<dbReference type="STRING" id="215250.A0A316YP52"/>
<evidence type="ECO:0000256" key="1">
    <source>
        <dbReference type="ARBA" id="ARBA00022679"/>
    </source>
</evidence>
<dbReference type="OrthoDB" id="47374at2759"/>